<dbReference type="InterPro" id="IPR027417">
    <property type="entry name" value="P-loop_NTPase"/>
</dbReference>
<dbReference type="CDD" id="cd00009">
    <property type="entry name" value="AAA"/>
    <property type="match status" value="3"/>
</dbReference>
<dbReference type="CDD" id="cd18808">
    <property type="entry name" value="SF1_C_Upf1"/>
    <property type="match status" value="1"/>
</dbReference>
<dbReference type="Pfam" id="PF13086">
    <property type="entry name" value="AAA_11"/>
    <property type="match status" value="1"/>
</dbReference>
<dbReference type="PANTHER" id="PTHR43392">
    <property type="entry name" value="AAA-TYPE ATPASE FAMILY PROTEIN / ANKYRIN REPEAT FAMILY PROTEIN"/>
    <property type="match status" value="1"/>
</dbReference>
<protein>
    <recommendedName>
        <fullName evidence="7">AAA+ ATPase domain-containing protein</fullName>
    </recommendedName>
</protein>
<dbReference type="InterPro" id="IPR000641">
    <property type="entry name" value="CbxX/CfxQ"/>
</dbReference>
<dbReference type="Pfam" id="PF13087">
    <property type="entry name" value="AAA_12"/>
    <property type="match status" value="1"/>
</dbReference>
<feature type="region of interest" description="Disordered" evidence="6">
    <location>
        <begin position="888"/>
        <end position="910"/>
    </location>
</feature>
<dbReference type="CDD" id="cd06008">
    <property type="entry name" value="NF-X1-zinc-finger"/>
    <property type="match status" value="1"/>
</dbReference>
<name>A0A9P7Q6J7_9HYPO</name>
<dbReference type="Pfam" id="PF17866">
    <property type="entry name" value="AAA_lid_6"/>
    <property type="match status" value="2"/>
</dbReference>
<reference evidence="8 9" key="1">
    <citation type="journal article" date="2020" name="bioRxiv">
        <title>Whole genome comparisons of ergot fungi reveals the divergence and evolution of species within the genus Claviceps are the result of varying mechanisms driving genome evolution and host range expansion.</title>
        <authorList>
            <person name="Wyka S.A."/>
            <person name="Mondo S.J."/>
            <person name="Liu M."/>
            <person name="Dettman J."/>
            <person name="Nalam V."/>
            <person name="Broders K.D."/>
        </authorList>
    </citation>
    <scope>NUCLEOTIDE SEQUENCE [LARGE SCALE GENOMIC DNA]</scope>
    <source>
        <strain evidence="8 9">LM576</strain>
    </source>
</reference>
<feature type="region of interest" description="Disordered" evidence="6">
    <location>
        <begin position="2210"/>
        <end position="2229"/>
    </location>
</feature>
<gene>
    <name evidence="8" type="ORF">E4U13_007517</name>
</gene>
<dbReference type="InterPro" id="IPR041627">
    <property type="entry name" value="AAA_lid_6"/>
</dbReference>
<comment type="similarity">
    <text evidence="1">Belongs to the CbxX/CfxQ family.</text>
</comment>
<keyword evidence="3" id="KW-0347">Helicase</keyword>
<dbReference type="InterPro" id="IPR047187">
    <property type="entry name" value="SF1_C_Upf1"/>
</dbReference>
<dbReference type="FunFam" id="3.40.50.300:FF:001660">
    <property type="entry name" value="NF-X1 finger and helicase protein, putative"/>
    <property type="match status" value="1"/>
</dbReference>
<dbReference type="CDD" id="cd22249">
    <property type="entry name" value="UDM1_RNF168_RNF169-like"/>
    <property type="match status" value="1"/>
</dbReference>
<feature type="domain" description="AAA+ ATPase" evidence="7">
    <location>
        <begin position="1604"/>
        <end position="1726"/>
    </location>
</feature>
<dbReference type="InterPro" id="IPR003959">
    <property type="entry name" value="ATPase_AAA_core"/>
</dbReference>
<keyword evidence="5" id="KW-0175">Coiled coil</keyword>
<dbReference type="PANTHER" id="PTHR43392:SF2">
    <property type="entry name" value="AAA-TYPE ATPASE FAMILY PROTEIN _ ANKYRIN REPEAT FAMILY PROTEIN"/>
    <property type="match status" value="1"/>
</dbReference>
<feature type="compositionally biased region" description="Acidic residues" evidence="6">
    <location>
        <begin position="2170"/>
        <end position="2182"/>
    </location>
</feature>
<keyword evidence="3" id="KW-0378">Hydrolase</keyword>
<dbReference type="SMART" id="SM00382">
    <property type="entry name" value="AAA"/>
    <property type="match status" value="4"/>
</dbReference>
<dbReference type="FunFam" id="3.40.50.300:FF:000216">
    <property type="entry name" value="Type VII secretion ATPase EccA"/>
    <property type="match status" value="3"/>
</dbReference>
<dbReference type="CDD" id="cd17936">
    <property type="entry name" value="EEXXEc_NFX1"/>
    <property type="match status" value="1"/>
</dbReference>
<dbReference type="PRINTS" id="PR00819">
    <property type="entry name" value="CBXCFQXSUPER"/>
</dbReference>
<evidence type="ECO:0000313" key="8">
    <source>
        <dbReference type="EMBL" id="KAG6119548.1"/>
    </source>
</evidence>
<feature type="region of interest" description="Disordered" evidence="6">
    <location>
        <begin position="2170"/>
        <end position="2190"/>
    </location>
</feature>
<dbReference type="EMBL" id="SRQM01000075">
    <property type="protein sequence ID" value="KAG6119548.1"/>
    <property type="molecule type" value="Genomic_DNA"/>
</dbReference>
<comment type="caution">
    <text evidence="8">The sequence shown here is derived from an EMBL/GenBank/DDBJ whole genome shotgun (WGS) entry which is preliminary data.</text>
</comment>
<feature type="domain" description="AAA+ ATPase" evidence="7">
    <location>
        <begin position="495"/>
        <end position="928"/>
    </location>
</feature>
<dbReference type="GO" id="GO:0016887">
    <property type="term" value="F:ATP hydrolysis activity"/>
    <property type="evidence" value="ECO:0007669"/>
    <property type="project" value="InterPro"/>
</dbReference>
<sequence>MADIAPDGVRVARLHKIFRDFLQGRRSIQTEREGNLFLESVCAQESPSMCVERIIASSHGLENIQRGVRVNSSAHFISLHVIPFLKYISHSDIKSLCGGTFLEKVVSAVVEPPTIWKVMLRLHRQNEFLNNDSDAATFAWLCLEIALSSSQNLAAASSDLTDTWDELAFTKHSCHAVREIGHRIRKIIQIKSPGNTDLAEINGPGGRHDNDFADYRQISVFPTSDEFASSQRSFYRTASDVARSAPEDRSRCQLDNQFRLLREDMLSELRGDVQTAIGKKKSHRRVQKLGKLHLVGIDSGDDRRGRTCCVVAEVGSGIEVFKKMTAEERRKYLTKNFWFLKHNSFGALCSQDEVIAFAYLFRDIDKLAQYPDVELQFTTTEGLGRALQAFEEGNREVSFVLVDTPVFAYEPVLEQLKRIIELPLDTHLLNLGPEIDSTQERGRASVNEAFVPSQDIGTMIDACRESTGESSPLHIGYSTYQLDAAQRDALVNALGSAVSVIQGPPGTGKSFIGALAVKALLSKNQSSRILVLSYTNHALDQFLKDLIKIGIDPKMMTRLGSKASDSVASLSFESQVRESCIRQTNGIYARRNQVTEEMKKMRERLDSSFKAWERLPTLKDVIDHLEFSDEDQATLCHSAFKLPLLKGDAVNPIRGKRALPPDFLIRRWVDGKSPGGIGRRISSECASIWSMSRSQRSSMLKSWMKSIREERRDSLVSNVKEINALQVEIDCLFDEARCAFIRTKQVIGCTTTAAAKYPGIIKAANADCVIVEEAGEILEAHILAALSPGVKQLILIGDHKQLRPKCKNYGLSVEKGDGYDLNRSLFERLILNEYPHTVLRNQHRMDPSISELVRTLTYPDLLDDSQTLDRPQTRGLTSKVIFVNHDHPEDPVDARLKDQEGGEANPSKQNEFEARMVLQTVKYLGQQGYKTNDMVVLTPYLGQLRLLRDILARENDPVLSDLDSNELVRAGLLTDAAAKVGKRPIRLSTIDNYQGEESDIVIASLTRSNGKGGIGFMKAPERLNVLLSRARNCLIMYGNMDTFMASARGNNCWVPFFELLKKKGSLRDGLEVTCEQHPERRALLTSPEEFDLKCPDGGCSEVCHATLRCGQHHCARRCHRVADHSNIPCSIVLPKTCAKQHDFKVKCSEQHAGCPKCRKEEKDIRRRAKRDLEMEMARVSRQKEYQRELKTIQDELSRQRRLLKDEQEKAEEKKILQQHRLDLEDLKETVEIQNARKMAEETATQNQDASSKDAQKDQVDEIVLGSAREEWEYMKREELAKSDVLDKVMEMIGLESVKSQFLEVKSTVDTAVRQGASTKQMRFGCSLLGNPGTGKFSKTTMARLYAKLLTSVGVLGGNRFAETTGSKLANMGVTGCQNLIDDMLETGGGVVFIDEAYQLSSGNAMGGRAVLDFLLAEVENLTGRICFVLAGYAKQMESFFSHNPGFPSRFPLEMKFEDYTDDELLRILERQINNKYNGRVKVEDGTRGLYCRIVTRRLGRARGREGFGNARAVENTLATICRRQGQRLRSERRKDKTTKPDDFLLTKKDLIGTEPSVALEHCKAWSQLQHLIGLDAVKASVKALVDSIQTNYQRELKEEPIIEYNLNRVFVGNPGTGKTTVAKLYGQILVDLGLLSNGEVIVKNPSDFVGGALGQSEQQTKGILAATAGKVLVIDEAYGLCSPSDPYKSAVVDTIVSTVHSTPGDDRCVLLLGYFDQMEEMFRTVNPGLSRRFPLSAAFVFEDFDQSQLADILRLKLKQQAFGVTETGKQVALDMVNRARNRPNFGNAGEIDILLNEAKRRHQIRLSAGETKRVSMLEAVDFDEDHDRLQSSETNIAELFAGTLGCEGIVETLQGFQHTVRAMTSMGMDPKETIPFTFLFRGPPGTGKSTTARKMGKVFYDMGFLSSCQVLDCSASDLIGSYVGHTGPKVRQVLDKALGQVLLVDEAYRLSEGTYAKEALDELVDAITKPKYNKRLIIILAGYVEDINRLLQVNPGLSSRFPEVMDFRSLDARECFDLLVLKFASKGQSLEKGGKGVLQAGCLQNPTEDFQREIHEHFDTLSKQSGWASARDVETLAEAMFQTAVKSLTFGAGPLTVVITETIVKNGLIKMFKERKGRARQVTSMSPANLFGLNTASAQEANSILQPSIDHALHVLRTRTVLSKESQIVEEDADADAAEEPESSVSGIRSKLGVRDAGVSDEVWHQLEQDAEAEARRDQEHEKKKLRARETTDEALRARIIKELMEEEEQRKKEAEMKKKLQMQGRCPVGYDWIRQAEGWRCAGGSHFISDKEG</sequence>
<dbReference type="SUPFAM" id="SSF52540">
    <property type="entry name" value="P-loop containing nucleoside triphosphate hydrolases"/>
    <property type="match status" value="4"/>
</dbReference>
<dbReference type="Gene3D" id="3.40.50.300">
    <property type="entry name" value="P-loop containing nucleotide triphosphate hydrolases"/>
    <property type="match status" value="6"/>
</dbReference>
<proteinExistence type="inferred from homology"/>
<feature type="coiled-coil region" evidence="5">
    <location>
        <begin position="2238"/>
        <end position="2265"/>
    </location>
</feature>
<feature type="domain" description="AAA+ ATPase" evidence="7">
    <location>
        <begin position="1321"/>
        <end position="1460"/>
    </location>
</feature>
<dbReference type="Pfam" id="PF00004">
    <property type="entry name" value="AAA"/>
    <property type="match status" value="3"/>
</dbReference>
<dbReference type="InterPro" id="IPR050773">
    <property type="entry name" value="CbxX/CfxQ_RuBisCO_ESX"/>
</dbReference>
<evidence type="ECO:0000256" key="6">
    <source>
        <dbReference type="SAM" id="MobiDB-lite"/>
    </source>
</evidence>
<dbReference type="FunFam" id="1.10.8.60:FF:000160">
    <property type="entry name" value="WGS project CABT00000000 data, contig 2.55"/>
    <property type="match status" value="1"/>
</dbReference>
<evidence type="ECO:0000313" key="9">
    <source>
        <dbReference type="Proteomes" id="UP000732380"/>
    </source>
</evidence>
<feature type="compositionally biased region" description="Basic and acidic residues" evidence="6">
    <location>
        <begin position="888"/>
        <end position="900"/>
    </location>
</feature>
<evidence type="ECO:0000256" key="4">
    <source>
        <dbReference type="ARBA" id="ARBA00022840"/>
    </source>
</evidence>
<keyword evidence="2" id="KW-0547">Nucleotide-binding</keyword>
<dbReference type="InterPro" id="IPR003593">
    <property type="entry name" value="AAA+_ATPase"/>
</dbReference>
<accession>A0A9P7Q6J7</accession>
<evidence type="ECO:0000256" key="2">
    <source>
        <dbReference type="ARBA" id="ARBA00022741"/>
    </source>
</evidence>
<evidence type="ECO:0000259" key="7">
    <source>
        <dbReference type="SMART" id="SM00382"/>
    </source>
</evidence>
<evidence type="ECO:0000256" key="1">
    <source>
        <dbReference type="ARBA" id="ARBA00010378"/>
    </source>
</evidence>
<dbReference type="Gene3D" id="1.10.8.60">
    <property type="match status" value="1"/>
</dbReference>
<dbReference type="GO" id="GO:0005524">
    <property type="term" value="F:ATP binding"/>
    <property type="evidence" value="ECO:0007669"/>
    <property type="project" value="UniProtKB-KW"/>
</dbReference>
<dbReference type="Proteomes" id="UP000732380">
    <property type="component" value="Unassembled WGS sequence"/>
</dbReference>
<evidence type="ECO:0000256" key="5">
    <source>
        <dbReference type="SAM" id="Coils"/>
    </source>
</evidence>
<dbReference type="InterPro" id="IPR041677">
    <property type="entry name" value="DNA2/NAM7_AAA_11"/>
</dbReference>
<evidence type="ECO:0000256" key="3">
    <source>
        <dbReference type="ARBA" id="ARBA00022806"/>
    </source>
</evidence>
<feature type="domain" description="AAA+ ATPase" evidence="7">
    <location>
        <begin position="1874"/>
        <end position="2011"/>
    </location>
</feature>
<dbReference type="InterPro" id="IPR041679">
    <property type="entry name" value="DNA2/NAM7-like_C"/>
</dbReference>
<feature type="region of interest" description="Disordered" evidence="6">
    <location>
        <begin position="1238"/>
        <end position="1258"/>
    </location>
</feature>
<organism evidence="8 9">
    <name type="scientific">Claviceps humidiphila</name>
    <dbReference type="NCBI Taxonomy" id="1294629"/>
    <lineage>
        <taxon>Eukaryota</taxon>
        <taxon>Fungi</taxon>
        <taxon>Dikarya</taxon>
        <taxon>Ascomycota</taxon>
        <taxon>Pezizomycotina</taxon>
        <taxon>Sordariomycetes</taxon>
        <taxon>Hypocreomycetidae</taxon>
        <taxon>Hypocreales</taxon>
        <taxon>Clavicipitaceae</taxon>
        <taxon>Claviceps</taxon>
    </lineage>
</organism>
<keyword evidence="4" id="KW-0067">ATP-binding</keyword>
<keyword evidence="9" id="KW-1185">Reference proteome</keyword>
<dbReference type="GO" id="GO:0004386">
    <property type="term" value="F:helicase activity"/>
    <property type="evidence" value="ECO:0007669"/>
    <property type="project" value="InterPro"/>
</dbReference>